<organism evidence="1 2">
    <name type="scientific">Williamsia sterculiae</name>
    <dbReference type="NCBI Taxonomy" id="1344003"/>
    <lineage>
        <taxon>Bacteria</taxon>
        <taxon>Bacillati</taxon>
        <taxon>Actinomycetota</taxon>
        <taxon>Actinomycetes</taxon>
        <taxon>Mycobacteriales</taxon>
        <taxon>Nocardiaceae</taxon>
        <taxon>Williamsia</taxon>
    </lineage>
</organism>
<dbReference type="EMBL" id="FTNT01000008">
    <property type="protein sequence ID" value="SIS11807.1"/>
    <property type="molecule type" value="Genomic_DNA"/>
</dbReference>
<keyword evidence="2" id="KW-1185">Reference proteome</keyword>
<reference evidence="1 2" key="1">
    <citation type="submission" date="2017-01" db="EMBL/GenBank/DDBJ databases">
        <authorList>
            <person name="Mah S.A."/>
            <person name="Swanson W.J."/>
            <person name="Moy G.W."/>
            <person name="Vacquier V.D."/>
        </authorList>
    </citation>
    <scope>NUCLEOTIDE SEQUENCE [LARGE SCALE GENOMIC DNA]</scope>
    <source>
        <strain evidence="1 2">CPCC 203464</strain>
    </source>
</reference>
<dbReference type="RefSeq" id="WP_076480486.1">
    <property type="nucleotide sequence ID" value="NZ_FTNT01000008.1"/>
</dbReference>
<dbReference type="STRING" id="1344003.SAMN05445060_2768"/>
<gene>
    <name evidence="1" type="ORF">SAMN05445060_2768</name>
</gene>
<protein>
    <submittedName>
        <fullName evidence="1">Uncharacterized protein</fullName>
    </submittedName>
</protein>
<evidence type="ECO:0000313" key="1">
    <source>
        <dbReference type="EMBL" id="SIS11807.1"/>
    </source>
</evidence>
<dbReference type="Proteomes" id="UP000186218">
    <property type="component" value="Unassembled WGS sequence"/>
</dbReference>
<sequence length="104" mass="12225">MTDESNIIKFPVERREQAIQRHQNRHRIDRFRAAYLRLKLTRRELGFTEPNPALNTDMARIALRLCDTMLRAKDAEGDQLEELMEESSSLLMAYEAMKKGNDDE</sequence>
<dbReference type="AlphaFoldDB" id="A0A1N7GGT8"/>
<evidence type="ECO:0000313" key="2">
    <source>
        <dbReference type="Proteomes" id="UP000186218"/>
    </source>
</evidence>
<proteinExistence type="predicted"/>
<name>A0A1N7GGT8_9NOCA</name>
<accession>A0A1N7GGT8</accession>